<gene>
    <name evidence="2" type="ORF">CKO42_24625</name>
</gene>
<dbReference type="CDD" id="cd07996">
    <property type="entry name" value="WGR_MMR_like"/>
    <property type="match status" value="1"/>
</dbReference>
<sequence>MVYLERREPKTGMFRYYCLHLAPTLFGGCDLIREWGRIGSPGTLRRDPFDTEEEAIEALRSIEKKKDVEAI</sequence>
<accession>A0A9X1B6I5</accession>
<keyword evidence="3" id="KW-1185">Reference proteome</keyword>
<dbReference type="InterPro" id="IPR008893">
    <property type="entry name" value="WGR_domain"/>
</dbReference>
<dbReference type="PROSITE" id="PS51977">
    <property type="entry name" value="WGR"/>
    <property type="match status" value="1"/>
</dbReference>
<dbReference type="AlphaFoldDB" id="A0A9X1B6I5"/>
<dbReference type="InterPro" id="IPR049809">
    <property type="entry name" value="YehF/YfeS-like_WGR"/>
</dbReference>
<name>A0A9X1B6I5_9GAMM</name>
<comment type="caution">
    <text evidence="2">The sequence shown here is derived from an EMBL/GenBank/DDBJ whole genome shotgun (WGS) entry which is preliminary data.</text>
</comment>
<evidence type="ECO:0000313" key="2">
    <source>
        <dbReference type="EMBL" id="MBK1621538.1"/>
    </source>
</evidence>
<proteinExistence type="predicted"/>
<organism evidence="2 3">
    <name type="scientific">Lamprobacter modestohalophilus</name>
    <dbReference type="NCBI Taxonomy" id="1064514"/>
    <lineage>
        <taxon>Bacteria</taxon>
        <taxon>Pseudomonadati</taxon>
        <taxon>Pseudomonadota</taxon>
        <taxon>Gammaproteobacteria</taxon>
        <taxon>Chromatiales</taxon>
        <taxon>Chromatiaceae</taxon>
        <taxon>Lamprobacter</taxon>
    </lineage>
</organism>
<dbReference type="SMART" id="SM00773">
    <property type="entry name" value="WGR"/>
    <property type="match status" value="1"/>
</dbReference>
<dbReference type="InterPro" id="IPR036930">
    <property type="entry name" value="WGR_dom_sf"/>
</dbReference>
<dbReference type="Pfam" id="PF05406">
    <property type="entry name" value="WGR"/>
    <property type="match status" value="1"/>
</dbReference>
<protein>
    <recommendedName>
        <fullName evidence="1">WGR domain-containing protein</fullName>
    </recommendedName>
</protein>
<dbReference type="SUPFAM" id="SSF142921">
    <property type="entry name" value="WGR domain-like"/>
    <property type="match status" value="1"/>
</dbReference>
<evidence type="ECO:0000313" key="3">
    <source>
        <dbReference type="Proteomes" id="UP001138768"/>
    </source>
</evidence>
<evidence type="ECO:0000259" key="1">
    <source>
        <dbReference type="PROSITE" id="PS51977"/>
    </source>
</evidence>
<feature type="domain" description="WGR" evidence="1">
    <location>
        <begin position="1"/>
        <end position="71"/>
    </location>
</feature>
<dbReference type="Proteomes" id="UP001138768">
    <property type="component" value="Unassembled WGS sequence"/>
</dbReference>
<reference evidence="2 3" key="1">
    <citation type="journal article" date="2020" name="Microorganisms">
        <title>Osmotic Adaptation and Compatible Solute Biosynthesis of Phototrophic Bacteria as Revealed from Genome Analyses.</title>
        <authorList>
            <person name="Imhoff J.F."/>
            <person name="Rahn T."/>
            <person name="Kunzel S."/>
            <person name="Keller A."/>
            <person name="Neulinger S.C."/>
        </authorList>
    </citation>
    <scope>NUCLEOTIDE SEQUENCE [LARGE SCALE GENOMIC DNA]</scope>
    <source>
        <strain evidence="2 3">DSM 25653</strain>
    </source>
</reference>
<dbReference type="PROSITE" id="PS51257">
    <property type="entry name" value="PROKAR_LIPOPROTEIN"/>
    <property type="match status" value="1"/>
</dbReference>
<dbReference type="EMBL" id="NRRY01000082">
    <property type="protein sequence ID" value="MBK1621538.1"/>
    <property type="molecule type" value="Genomic_DNA"/>
</dbReference>